<comment type="caution">
    <text evidence="2">The sequence shown here is derived from an EMBL/GenBank/DDBJ whole genome shotgun (WGS) entry which is preliminary data.</text>
</comment>
<accession>A0A699GXR3</accession>
<keyword evidence="1" id="KW-0732">Signal</keyword>
<proteinExistence type="predicted"/>
<protein>
    <recommendedName>
        <fullName evidence="3">Integrase, catalytic region, zinc finger, CCHC-type, peptidase aspartic, catalytic</fullName>
    </recommendedName>
</protein>
<reference evidence="2" key="1">
    <citation type="journal article" date="2019" name="Sci. Rep.">
        <title>Draft genome of Tanacetum cinerariifolium, the natural source of mosquito coil.</title>
        <authorList>
            <person name="Yamashiro T."/>
            <person name="Shiraishi A."/>
            <person name="Satake H."/>
            <person name="Nakayama K."/>
        </authorList>
    </citation>
    <scope>NUCLEOTIDE SEQUENCE</scope>
</reference>
<feature type="chain" id="PRO_5025337501" description="Integrase, catalytic region, zinc finger, CCHC-type, peptidase aspartic, catalytic" evidence="1">
    <location>
        <begin position="28"/>
        <end position="310"/>
    </location>
</feature>
<sequence>MLMHMIQIVMAKLLSAIFMASLSPAGSINGDTVGLTYASDILSEVPHYDTYYKTDVLKSDVKEMKYTEQFVSHDDSYDELTSDSNVISYQDYMVTIENDAAQYVQPPIQDNEMILSVIEQMKFQVEKYNTTPSVVSTTNFVATLPPPDSTGTCSSTNIDQDALSPSASPTNETTLSPITYTNVEQPNEEEDAEFDSDTFTNLFAPLETSSAESSLRNLETSNMHTFQQPHINTIRWTKDHPLVLIIDNPSKPVSTRCQLATNALWCYFHAFLVKEELKIYKETMKESSWIKAMQDEIHEFEWLKVWELVP</sequence>
<name>A0A699GXR3_TANCI</name>
<feature type="signal peptide" evidence="1">
    <location>
        <begin position="1"/>
        <end position="27"/>
    </location>
</feature>
<evidence type="ECO:0000313" key="2">
    <source>
        <dbReference type="EMBL" id="GEW56635.1"/>
    </source>
</evidence>
<evidence type="ECO:0000256" key="1">
    <source>
        <dbReference type="SAM" id="SignalP"/>
    </source>
</evidence>
<organism evidence="2">
    <name type="scientific">Tanacetum cinerariifolium</name>
    <name type="common">Dalmatian daisy</name>
    <name type="synonym">Chrysanthemum cinerariifolium</name>
    <dbReference type="NCBI Taxonomy" id="118510"/>
    <lineage>
        <taxon>Eukaryota</taxon>
        <taxon>Viridiplantae</taxon>
        <taxon>Streptophyta</taxon>
        <taxon>Embryophyta</taxon>
        <taxon>Tracheophyta</taxon>
        <taxon>Spermatophyta</taxon>
        <taxon>Magnoliopsida</taxon>
        <taxon>eudicotyledons</taxon>
        <taxon>Gunneridae</taxon>
        <taxon>Pentapetalae</taxon>
        <taxon>asterids</taxon>
        <taxon>campanulids</taxon>
        <taxon>Asterales</taxon>
        <taxon>Asteraceae</taxon>
        <taxon>Asteroideae</taxon>
        <taxon>Anthemideae</taxon>
        <taxon>Anthemidinae</taxon>
        <taxon>Tanacetum</taxon>
    </lineage>
</organism>
<dbReference type="EMBL" id="BKCJ010063863">
    <property type="protein sequence ID" value="GEW56635.1"/>
    <property type="molecule type" value="Genomic_DNA"/>
</dbReference>
<dbReference type="AlphaFoldDB" id="A0A699GXR3"/>
<evidence type="ECO:0008006" key="3">
    <source>
        <dbReference type="Google" id="ProtNLM"/>
    </source>
</evidence>
<gene>
    <name evidence="2" type="ORF">Tci_228611</name>
</gene>